<feature type="domain" description="Chalcone/stilbene synthase C-terminal" evidence="5">
    <location>
        <begin position="223"/>
        <end position="354"/>
    </location>
</feature>
<evidence type="ECO:0000259" key="4">
    <source>
        <dbReference type="Pfam" id="PF00195"/>
    </source>
</evidence>
<dbReference type="InterPro" id="IPR001099">
    <property type="entry name" value="Chalcone/stilbene_synt_N"/>
</dbReference>
<evidence type="ECO:0000259" key="5">
    <source>
        <dbReference type="Pfam" id="PF02797"/>
    </source>
</evidence>
<dbReference type="Pfam" id="PF00195">
    <property type="entry name" value="Chal_sti_synt_N"/>
    <property type="match status" value="1"/>
</dbReference>
<name>A0ABW2EE34_9BACI</name>
<dbReference type="PANTHER" id="PTHR11877">
    <property type="entry name" value="HYDROXYMETHYLGLUTARYL-COA SYNTHASE"/>
    <property type="match status" value="1"/>
</dbReference>
<evidence type="ECO:0000313" key="6">
    <source>
        <dbReference type="EMBL" id="MFC7060403.1"/>
    </source>
</evidence>
<dbReference type="EMBL" id="JBHSZV010000004">
    <property type="protein sequence ID" value="MFC7060403.1"/>
    <property type="molecule type" value="Genomic_DNA"/>
</dbReference>
<dbReference type="InterPro" id="IPR011141">
    <property type="entry name" value="Polyketide_synthase_type-III"/>
</dbReference>
<organism evidence="6 7">
    <name type="scientific">Halobacillus seohaensis</name>
    <dbReference type="NCBI Taxonomy" id="447421"/>
    <lineage>
        <taxon>Bacteria</taxon>
        <taxon>Bacillati</taxon>
        <taxon>Bacillota</taxon>
        <taxon>Bacilli</taxon>
        <taxon>Bacillales</taxon>
        <taxon>Bacillaceae</taxon>
        <taxon>Halobacillus</taxon>
    </lineage>
</organism>
<dbReference type="InterPro" id="IPR012328">
    <property type="entry name" value="Chalcone/stilbene_synt_C"/>
</dbReference>
<evidence type="ECO:0000256" key="1">
    <source>
        <dbReference type="ARBA" id="ARBA00005531"/>
    </source>
</evidence>
<dbReference type="Pfam" id="PF02797">
    <property type="entry name" value="Chal_sti_synt_C"/>
    <property type="match status" value="1"/>
</dbReference>
<keyword evidence="3" id="KW-0012">Acyltransferase</keyword>
<feature type="domain" description="Chalcone/stilbene synthase N-terminal" evidence="4">
    <location>
        <begin position="101"/>
        <end position="203"/>
    </location>
</feature>
<proteinExistence type="inferred from homology"/>
<dbReference type="RefSeq" id="WP_204706321.1">
    <property type="nucleotide sequence ID" value="NZ_JBHSZV010000004.1"/>
</dbReference>
<dbReference type="Gene3D" id="3.40.47.10">
    <property type="match status" value="2"/>
</dbReference>
<dbReference type="InterPro" id="IPR016039">
    <property type="entry name" value="Thiolase-like"/>
</dbReference>
<comment type="caution">
    <text evidence="6">The sequence shown here is derived from an EMBL/GenBank/DDBJ whole genome shotgun (WGS) entry which is preliminary data.</text>
</comment>
<keyword evidence="2" id="KW-0808">Transferase</keyword>
<dbReference type="PIRSF" id="PIRSF000451">
    <property type="entry name" value="PKS_III"/>
    <property type="match status" value="1"/>
</dbReference>
<gene>
    <name evidence="6" type="ORF">ACFQIC_00770</name>
</gene>
<dbReference type="CDD" id="cd00831">
    <property type="entry name" value="CHS_like"/>
    <property type="match status" value="1"/>
</dbReference>
<comment type="similarity">
    <text evidence="1">Belongs to the thiolase-like superfamily. Chalcone/stilbene synthases family.</text>
</comment>
<keyword evidence="7" id="KW-1185">Reference proteome</keyword>
<accession>A0ABW2EE34</accession>
<dbReference type="SUPFAM" id="SSF53901">
    <property type="entry name" value="Thiolase-like"/>
    <property type="match status" value="2"/>
</dbReference>
<reference evidence="7" key="1">
    <citation type="journal article" date="2019" name="Int. J. Syst. Evol. Microbiol.">
        <title>The Global Catalogue of Microorganisms (GCM) 10K type strain sequencing project: providing services to taxonomists for standard genome sequencing and annotation.</title>
        <authorList>
            <consortium name="The Broad Institute Genomics Platform"/>
            <consortium name="The Broad Institute Genome Sequencing Center for Infectious Disease"/>
            <person name="Wu L."/>
            <person name="Ma J."/>
        </authorList>
    </citation>
    <scope>NUCLEOTIDE SEQUENCE [LARGE SCALE GENOMIC DNA]</scope>
    <source>
        <strain evidence="7">CGMCC 4.1621</strain>
    </source>
</reference>
<evidence type="ECO:0000256" key="2">
    <source>
        <dbReference type="ARBA" id="ARBA00022679"/>
    </source>
</evidence>
<dbReference type="Proteomes" id="UP001596410">
    <property type="component" value="Unassembled WGS sequence"/>
</dbReference>
<dbReference type="PANTHER" id="PTHR11877:SF99">
    <property type="entry name" value="1,3,6,8-TETRAHYDROXYNAPHTHALENE SYNTHASE"/>
    <property type="match status" value="1"/>
</dbReference>
<evidence type="ECO:0000256" key="3">
    <source>
        <dbReference type="ARBA" id="ARBA00023315"/>
    </source>
</evidence>
<protein>
    <submittedName>
        <fullName evidence="6">Type III polyketide synthase</fullName>
    </submittedName>
</protein>
<sequence length="361" mass="40629">MTYILSCGIHEADYNYDQDEIQSFIQHIFPMELSEQKRLSPIFQNTQIERRQLAFPLEWYQNQHSLEEVNRLYCERALHYSKQAVSNCLNNHLFLQQEIEASAVDHIIFISSTGISTPTIDAYLIDELNFNEHVKRTPIFGLGCAGGTSGISKAFDYLRGAPQSNVLVVCVELCSLTFQHKDTSISNFVGSALFGDGASAVFLVGKESSLLHPRNNSLPKVTSTSTKTKPNSQSVMGWKVVNTGFEVIFKKNIPKLVHSFWKSHIEECLIENKISVSELPFIIAHPGGTKVIDAYMETLEVPGEMFKYSKQILRQHGNMSSPTVHYVLYEAMRNFPSKGSRSFMTSLGPGFTSEIVGLEWV</sequence>
<evidence type="ECO:0000313" key="7">
    <source>
        <dbReference type="Proteomes" id="UP001596410"/>
    </source>
</evidence>